<proteinExistence type="predicted"/>
<feature type="transmembrane region" description="Helical" evidence="1">
    <location>
        <begin position="113"/>
        <end position="132"/>
    </location>
</feature>
<keyword evidence="1" id="KW-0472">Membrane</keyword>
<evidence type="ECO:0008006" key="4">
    <source>
        <dbReference type="Google" id="ProtNLM"/>
    </source>
</evidence>
<organism evidence="2 3">
    <name type="scientific">Arthrobacter bambusae</name>
    <dbReference type="NCBI Taxonomy" id="1338426"/>
    <lineage>
        <taxon>Bacteria</taxon>
        <taxon>Bacillati</taxon>
        <taxon>Actinomycetota</taxon>
        <taxon>Actinomycetes</taxon>
        <taxon>Micrococcales</taxon>
        <taxon>Micrococcaceae</taxon>
        <taxon>Arthrobacter</taxon>
    </lineage>
</organism>
<reference evidence="2 3" key="1">
    <citation type="submission" date="2024-06" db="EMBL/GenBank/DDBJ databases">
        <title>Sorghum-associated microbial communities from plants grown in Nebraska, USA.</title>
        <authorList>
            <person name="Schachtman D."/>
        </authorList>
    </citation>
    <scope>NUCLEOTIDE SEQUENCE [LARGE SCALE GENOMIC DNA]</scope>
    <source>
        <strain evidence="2 3">3552</strain>
    </source>
</reference>
<accession>A0ABV2P7V4</accession>
<dbReference type="Proteomes" id="UP001549307">
    <property type="component" value="Unassembled WGS sequence"/>
</dbReference>
<feature type="transmembrane region" description="Helical" evidence="1">
    <location>
        <begin position="286"/>
        <end position="306"/>
    </location>
</feature>
<feature type="transmembrane region" description="Helical" evidence="1">
    <location>
        <begin position="153"/>
        <end position="186"/>
    </location>
</feature>
<keyword evidence="1" id="KW-0812">Transmembrane</keyword>
<gene>
    <name evidence="2" type="ORF">ABIE37_002651</name>
</gene>
<feature type="transmembrane region" description="Helical" evidence="1">
    <location>
        <begin position="234"/>
        <end position="252"/>
    </location>
</feature>
<name>A0ABV2P7V4_9MICC</name>
<evidence type="ECO:0000313" key="3">
    <source>
        <dbReference type="Proteomes" id="UP001549307"/>
    </source>
</evidence>
<feature type="transmembrane region" description="Helical" evidence="1">
    <location>
        <begin position="206"/>
        <end position="227"/>
    </location>
</feature>
<sequence length="313" mass="33494">MRKYLRSVRTELRFQLWSKAVVLPIGGLAASLVFAFAGSISNVTATLSRLKITEAHASENGLFLGEAMEQPNNVVIQGAQRMVDNPLRFDYEAAYFADRAFEGPHAIGTGLEMITFLVIPLLFFIYGCATAVGDVRRRILKDRIVAQGAAPYVAGKVATITLVSVAAVVLTAMLSLGAAPILRTLFLQSDRHDFIYSVDDAGAGNPIVQIAFASAVAASFGLLGLFVGLAVRSMLIPCLAAGALLLLLPFAGPYDPRNILTAAAEGIFNYWGGFNPRPPFPVWTELGVLLTVATLATEALVSTAIWSRTSKFV</sequence>
<evidence type="ECO:0000313" key="2">
    <source>
        <dbReference type="EMBL" id="MET4540863.1"/>
    </source>
</evidence>
<feature type="transmembrane region" description="Helical" evidence="1">
    <location>
        <begin position="21"/>
        <end position="40"/>
    </location>
</feature>
<evidence type="ECO:0000256" key="1">
    <source>
        <dbReference type="SAM" id="Phobius"/>
    </source>
</evidence>
<keyword evidence="3" id="KW-1185">Reference proteome</keyword>
<protein>
    <recommendedName>
        <fullName evidence="4">ABC transporter permease</fullName>
    </recommendedName>
</protein>
<keyword evidence="1" id="KW-1133">Transmembrane helix</keyword>
<dbReference type="EMBL" id="JBEPSN010000006">
    <property type="protein sequence ID" value="MET4540863.1"/>
    <property type="molecule type" value="Genomic_DNA"/>
</dbReference>
<comment type="caution">
    <text evidence="2">The sequence shown here is derived from an EMBL/GenBank/DDBJ whole genome shotgun (WGS) entry which is preliminary data.</text>
</comment>